<dbReference type="AlphaFoldDB" id="A0A377TEN8"/>
<evidence type="ECO:0000313" key="3">
    <source>
        <dbReference type="Proteomes" id="UP000254304"/>
    </source>
</evidence>
<dbReference type="Pfam" id="PF11153">
    <property type="entry name" value="DUF2931"/>
    <property type="match status" value="1"/>
</dbReference>
<dbReference type="Proteomes" id="UP000254304">
    <property type="component" value="Unassembled WGS sequence"/>
</dbReference>
<name>A0A377TEN8_9GAMM</name>
<dbReference type="InterPro" id="IPR021326">
    <property type="entry name" value="DUF2931"/>
</dbReference>
<accession>A0A377TEN8</accession>
<organism evidence="2 3">
    <name type="scientific">Ewingella americana</name>
    <dbReference type="NCBI Taxonomy" id="41202"/>
    <lineage>
        <taxon>Bacteria</taxon>
        <taxon>Pseudomonadati</taxon>
        <taxon>Pseudomonadota</taxon>
        <taxon>Gammaproteobacteria</taxon>
        <taxon>Enterobacterales</taxon>
        <taxon>Yersiniaceae</taxon>
        <taxon>Ewingella</taxon>
    </lineage>
</organism>
<evidence type="ECO:0000256" key="1">
    <source>
        <dbReference type="SAM" id="SignalP"/>
    </source>
</evidence>
<feature type="signal peptide" evidence="1">
    <location>
        <begin position="1"/>
        <end position="22"/>
    </location>
</feature>
<evidence type="ECO:0000313" key="2">
    <source>
        <dbReference type="EMBL" id="STS10596.1"/>
    </source>
</evidence>
<proteinExistence type="predicted"/>
<gene>
    <name evidence="2" type="ORF">NCTC12157_05195</name>
</gene>
<reference evidence="2 3" key="1">
    <citation type="submission" date="2018-06" db="EMBL/GenBank/DDBJ databases">
        <authorList>
            <consortium name="Pathogen Informatics"/>
            <person name="Doyle S."/>
        </authorList>
    </citation>
    <scope>NUCLEOTIDE SEQUENCE [LARGE SCALE GENOMIC DNA]</scope>
    <source>
        <strain evidence="2 3">NCTC12157</strain>
    </source>
</reference>
<dbReference type="PROSITE" id="PS51257">
    <property type="entry name" value="PROKAR_LIPOPROTEIN"/>
    <property type="match status" value="1"/>
</dbReference>
<keyword evidence="1" id="KW-0732">Signal</keyword>
<dbReference type="RefSeq" id="WP_128124666.1">
    <property type="nucleotide sequence ID" value="NZ_VXKG01000005.1"/>
</dbReference>
<dbReference type="GeneID" id="78382505"/>
<sequence length="223" mass="25068">MEITRLAASLLALTLVGCQSTAGNTHPDASNPFSLPYGEWRFSFVTPQALPALVTFASILDTDDIVYQFNTLDGTQGNPDSVGEWSQHIRRSSVTWNKAKHPPKAMVFCWDSVIDMKVYETSISFPQSVWEKMITPADHKNRRGTEVYYDTMIIGLAPEGKVTVWLQDVGKYPNYRITPSTLKTLSGDQLNVCKGITDSDFSYGYDQDIKDFIKGKTYPYGNW</sequence>
<feature type="chain" id="PRO_5016697164" evidence="1">
    <location>
        <begin position="23"/>
        <end position="223"/>
    </location>
</feature>
<protein>
    <submittedName>
        <fullName evidence="2">Protein of uncharacterized function (DUF2931)</fullName>
    </submittedName>
</protein>
<dbReference type="EMBL" id="UGGO01000002">
    <property type="protein sequence ID" value="STS10596.1"/>
    <property type="molecule type" value="Genomic_DNA"/>
</dbReference>